<feature type="region of interest" description="Disordered" evidence="7">
    <location>
        <begin position="285"/>
        <end position="325"/>
    </location>
</feature>
<comment type="similarity">
    <text evidence="3">Belongs to the PAT1 family.</text>
</comment>
<dbReference type="GO" id="GO:0003723">
    <property type="term" value="F:RNA binding"/>
    <property type="evidence" value="ECO:0007669"/>
    <property type="project" value="UniProtKB-KW"/>
</dbReference>
<dbReference type="InterPro" id="IPR019167">
    <property type="entry name" value="PAT1_dom"/>
</dbReference>
<feature type="compositionally biased region" description="Low complexity" evidence="7">
    <location>
        <begin position="228"/>
        <end position="238"/>
    </location>
</feature>
<reference evidence="9" key="1">
    <citation type="journal article" date="2020" name="Stud. Mycol.">
        <title>101 Dothideomycetes genomes: a test case for predicting lifestyles and emergence of pathogens.</title>
        <authorList>
            <person name="Haridas S."/>
            <person name="Albert R."/>
            <person name="Binder M."/>
            <person name="Bloem J."/>
            <person name="Labutti K."/>
            <person name="Salamov A."/>
            <person name="Andreopoulos B."/>
            <person name="Baker S."/>
            <person name="Barry K."/>
            <person name="Bills G."/>
            <person name="Bluhm B."/>
            <person name="Cannon C."/>
            <person name="Castanera R."/>
            <person name="Culley D."/>
            <person name="Daum C."/>
            <person name="Ezra D."/>
            <person name="Gonzalez J."/>
            <person name="Henrissat B."/>
            <person name="Kuo A."/>
            <person name="Liang C."/>
            <person name="Lipzen A."/>
            <person name="Lutzoni F."/>
            <person name="Magnuson J."/>
            <person name="Mondo S."/>
            <person name="Nolan M."/>
            <person name="Ohm R."/>
            <person name="Pangilinan J."/>
            <person name="Park H.-J."/>
            <person name="Ramirez L."/>
            <person name="Alfaro M."/>
            <person name="Sun H."/>
            <person name="Tritt A."/>
            <person name="Yoshinaga Y."/>
            <person name="Zwiers L.-H."/>
            <person name="Turgeon B."/>
            <person name="Goodwin S."/>
            <person name="Spatafora J."/>
            <person name="Crous P."/>
            <person name="Grigoriev I."/>
        </authorList>
    </citation>
    <scope>NUCLEOTIDE SEQUENCE</scope>
    <source>
        <strain evidence="9">ATCC 16933</strain>
    </source>
</reference>
<dbReference type="EMBL" id="MU001676">
    <property type="protein sequence ID" value="KAF2459118.1"/>
    <property type="molecule type" value="Genomic_DNA"/>
</dbReference>
<sequence>MSFFGFDTTLPRDRGHQKSAPGFSHSDAFAGLSDRARGPTDDDALDFDDTYDGLGDQLEETGDDLNEDTFGAEAEPATQESVGRDFDFGGATAAMSRTMQEEQMLYQARQPPPAKKPASPPKSAATKPKRSGYESYAEPGYIPRLEANASLWGIAPKKPAEEPKPTPAAASVATPAAAQAAAGKKMMSLEEVEAMMRAQQTKKPVTPQPPPQVPQHQDPISQPPSQQPPQQQTPFAPSILQRPPQSATQSTFGPGLQRPAYQAEHQALPPELAQSLREMTLRESAAMPANEQARAREPALPTQQGPTQPRQILQNPNRLSGHGQPLQQHYHPEPRMPHIGASHSRGPSFQGPVVHAEQLMHMNEAERKAYLVEDARRAKRNHKIHLLSKDNGLMTPQDKNFITRIQLQQLVAATGNIDEQNGEAALNEDFYYQVYSQIRGAPRQNPHQPANQFAQTYLFQTGGRYGLAGRRHHRGADNHMQRMEQQVQRAVEAAKLKPKNKQLVIEGSLGKISFSNAKTPKPLLNIKRPESSDSKTQNQSKGPPSRGAMHVDNKSVLKDIENVYTTLMRLEDHERHLPPPVDVAGNDALIHEHIAWQQGAKALIDKIWSDLKVMEPIIPNSPVSHPFIAILSHPKGKKTIPRVFRHIDEQQRITLITMIVVHLDGLDVVRLAMPPYAAAPEEDPNAPPATLPRSVRDEIDLFHRTVMPSLFAYVNEAPLSIVSGLLGLVLDRTNVQQLLRTRVGLSVLAMLVSRAELVKSTVGQQQQQGGPEQQDWDLWAALYGRLFDAAEPALAHLFPGRANDADDVHVWQFLAAMGAGASPEQQQRLVLGVKDRVMETVAVSKGLPQEMAAQRLGNVNLFMRAIGLDVELLS</sequence>
<evidence type="ECO:0000256" key="5">
    <source>
        <dbReference type="ARBA" id="ARBA00022884"/>
    </source>
</evidence>
<evidence type="ECO:0000256" key="4">
    <source>
        <dbReference type="ARBA" id="ARBA00022490"/>
    </source>
</evidence>
<accession>A0A6A6P5Q3</accession>
<dbReference type="GO" id="GO:0000290">
    <property type="term" value="P:deadenylation-dependent decapping of nuclear-transcribed mRNA"/>
    <property type="evidence" value="ECO:0007669"/>
    <property type="project" value="InterPro"/>
</dbReference>
<proteinExistence type="inferred from homology"/>
<comment type="subcellular location">
    <subcellularLocation>
        <location evidence="2">Cytoplasm</location>
        <location evidence="2">P-body</location>
    </subcellularLocation>
    <subcellularLocation>
        <location evidence="1">Nucleus</location>
    </subcellularLocation>
</comment>
<feature type="compositionally biased region" description="Polar residues" evidence="7">
    <location>
        <begin position="243"/>
        <end position="252"/>
    </location>
</feature>
<evidence type="ECO:0000313" key="10">
    <source>
        <dbReference type="Proteomes" id="UP000799766"/>
    </source>
</evidence>
<evidence type="ECO:0000256" key="7">
    <source>
        <dbReference type="SAM" id="MobiDB-lite"/>
    </source>
</evidence>
<feature type="region of interest" description="Disordered" evidence="7">
    <location>
        <begin position="1"/>
        <end position="142"/>
    </location>
</feature>
<dbReference type="OrthoDB" id="74835at2759"/>
<evidence type="ECO:0000256" key="6">
    <source>
        <dbReference type="ARBA" id="ARBA00023242"/>
    </source>
</evidence>
<keyword evidence="9" id="KW-0413">Isomerase</keyword>
<keyword evidence="4" id="KW-0963">Cytoplasm</keyword>
<feature type="compositionally biased region" description="Acidic residues" evidence="7">
    <location>
        <begin position="41"/>
        <end position="67"/>
    </location>
</feature>
<evidence type="ECO:0000259" key="8">
    <source>
        <dbReference type="Pfam" id="PF09770"/>
    </source>
</evidence>
<dbReference type="AlphaFoldDB" id="A0A6A6P5Q3"/>
<dbReference type="GO" id="GO:0005634">
    <property type="term" value="C:nucleus"/>
    <property type="evidence" value="ECO:0007669"/>
    <property type="project" value="UniProtKB-SubCell"/>
</dbReference>
<name>A0A6A6P5Q3_9PEZI</name>
<dbReference type="PANTHER" id="PTHR21551:SF0">
    <property type="entry name" value="PROTEIN ASSOCIATED WITH TOPO II RELATED-1, ISOFORM A"/>
    <property type="match status" value="1"/>
</dbReference>
<dbReference type="GO" id="GO:0016853">
    <property type="term" value="F:isomerase activity"/>
    <property type="evidence" value="ECO:0007669"/>
    <property type="project" value="UniProtKB-KW"/>
</dbReference>
<dbReference type="GO" id="GO:0033962">
    <property type="term" value="P:P-body assembly"/>
    <property type="evidence" value="ECO:0007669"/>
    <property type="project" value="TreeGrafter"/>
</dbReference>
<dbReference type="Proteomes" id="UP000799766">
    <property type="component" value="Unassembled WGS sequence"/>
</dbReference>
<protein>
    <submittedName>
        <fullName evidence="9">Topoisomerase II-associated protein PAT1</fullName>
    </submittedName>
</protein>
<keyword evidence="6" id="KW-0539">Nucleus</keyword>
<dbReference type="InterPro" id="IPR039900">
    <property type="entry name" value="Pat1-like"/>
</dbReference>
<feature type="compositionally biased region" description="Low complexity" evidence="7">
    <location>
        <begin position="167"/>
        <end position="182"/>
    </location>
</feature>
<feature type="domain" description="mRNA decay factor PAT1" evidence="8">
    <location>
        <begin position="1"/>
        <end position="871"/>
    </location>
</feature>
<evidence type="ECO:0000256" key="3">
    <source>
        <dbReference type="ARBA" id="ARBA00009138"/>
    </source>
</evidence>
<dbReference type="PANTHER" id="PTHR21551">
    <property type="entry name" value="TOPOISOMERASE II-ASSOCIATED PROTEIN PAT1"/>
    <property type="match status" value="1"/>
</dbReference>
<keyword evidence="5" id="KW-0694">RNA-binding</keyword>
<organism evidence="9 10">
    <name type="scientific">Lineolata rhizophorae</name>
    <dbReference type="NCBI Taxonomy" id="578093"/>
    <lineage>
        <taxon>Eukaryota</taxon>
        <taxon>Fungi</taxon>
        <taxon>Dikarya</taxon>
        <taxon>Ascomycota</taxon>
        <taxon>Pezizomycotina</taxon>
        <taxon>Dothideomycetes</taxon>
        <taxon>Dothideomycetes incertae sedis</taxon>
        <taxon>Lineolatales</taxon>
        <taxon>Lineolataceae</taxon>
        <taxon>Lineolata</taxon>
    </lineage>
</organism>
<dbReference type="GO" id="GO:0000932">
    <property type="term" value="C:P-body"/>
    <property type="evidence" value="ECO:0007669"/>
    <property type="project" value="UniProtKB-SubCell"/>
</dbReference>
<evidence type="ECO:0000256" key="1">
    <source>
        <dbReference type="ARBA" id="ARBA00004123"/>
    </source>
</evidence>
<evidence type="ECO:0000313" key="9">
    <source>
        <dbReference type="EMBL" id="KAF2459118.1"/>
    </source>
</evidence>
<dbReference type="Pfam" id="PF09770">
    <property type="entry name" value="PAT1"/>
    <property type="match status" value="1"/>
</dbReference>
<feature type="compositionally biased region" description="Pro residues" evidence="7">
    <location>
        <begin position="110"/>
        <end position="120"/>
    </location>
</feature>
<feature type="region of interest" description="Disordered" evidence="7">
    <location>
        <begin position="519"/>
        <end position="553"/>
    </location>
</feature>
<keyword evidence="10" id="KW-1185">Reference proteome</keyword>
<gene>
    <name evidence="9" type="ORF">BDY21DRAFT_282648</name>
</gene>
<feature type="compositionally biased region" description="Polar residues" evidence="7">
    <location>
        <begin position="301"/>
        <end position="318"/>
    </location>
</feature>
<feature type="region of interest" description="Disordered" evidence="7">
    <location>
        <begin position="156"/>
        <end position="256"/>
    </location>
</feature>
<evidence type="ECO:0000256" key="2">
    <source>
        <dbReference type="ARBA" id="ARBA00004201"/>
    </source>
</evidence>